<dbReference type="GO" id="GO:0006508">
    <property type="term" value="P:proteolysis"/>
    <property type="evidence" value="ECO:0007669"/>
    <property type="project" value="UniProtKB-KW"/>
</dbReference>
<dbReference type="InterPro" id="IPR012337">
    <property type="entry name" value="RNaseH-like_sf"/>
</dbReference>
<evidence type="ECO:0008006" key="18">
    <source>
        <dbReference type="Google" id="ProtNLM"/>
    </source>
</evidence>
<reference evidence="16" key="1">
    <citation type="submission" date="2023-03" db="EMBL/GenBank/DDBJ databases">
        <title>Chromosome-scale reference genome and RAD-based genetic map of yellow starthistle (Centaurea solstitialis) reveal putative structural variation and QTLs associated with invader traits.</title>
        <authorList>
            <person name="Reatini B."/>
            <person name="Cang F.A."/>
            <person name="Jiang Q."/>
            <person name="Mckibben M.T.W."/>
            <person name="Barker M.S."/>
            <person name="Rieseberg L.H."/>
            <person name="Dlugosch K.M."/>
        </authorList>
    </citation>
    <scope>NUCLEOTIDE SEQUENCE</scope>
    <source>
        <strain evidence="16">CAN-66</strain>
        <tissue evidence="16">Leaf</tissue>
    </source>
</reference>
<feature type="compositionally biased region" description="Polar residues" evidence="12">
    <location>
        <begin position="241"/>
        <end position="267"/>
    </location>
</feature>
<evidence type="ECO:0000313" key="16">
    <source>
        <dbReference type="EMBL" id="KAJ9541608.1"/>
    </source>
</evidence>
<evidence type="ECO:0000256" key="4">
    <source>
        <dbReference type="ARBA" id="ARBA00022722"/>
    </source>
</evidence>
<proteinExistence type="predicted"/>
<dbReference type="FunFam" id="3.30.70.270:FF:000020">
    <property type="entry name" value="Transposon Tf2-6 polyprotein-like Protein"/>
    <property type="match status" value="1"/>
</dbReference>
<dbReference type="InterPro" id="IPR043128">
    <property type="entry name" value="Rev_trsase/Diguanyl_cyclase"/>
</dbReference>
<feature type="compositionally biased region" description="Polar residues" evidence="12">
    <location>
        <begin position="330"/>
        <end position="346"/>
    </location>
</feature>
<evidence type="ECO:0000256" key="7">
    <source>
        <dbReference type="ARBA" id="ARBA00022801"/>
    </source>
</evidence>
<feature type="region of interest" description="Disordered" evidence="12">
    <location>
        <begin position="81"/>
        <end position="111"/>
    </location>
</feature>
<dbReference type="InterPro" id="IPR041588">
    <property type="entry name" value="Integrase_H2C2"/>
</dbReference>
<evidence type="ECO:0000259" key="15">
    <source>
        <dbReference type="PROSITE" id="PS50994"/>
    </source>
</evidence>
<dbReference type="PROSITE" id="PS50878">
    <property type="entry name" value="RT_POL"/>
    <property type="match status" value="1"/>
</dbReference>
<dbReference type="FunFam" id="3.10.10.10:FF:000007">
    <property type="entry name" value="Retrovirus-related Pol polyprotein from transposon 17.6-like Protein"/>
    <property type="match status" value="1"/>
</dbReference>
<dbReference type="InterPro" id="IPR001584">
    <property type="entry name" value="Integrase_cat-core"/>
</dbReference>
<comment type="caution">
    <text evidence="16">The sequence shown here is derived from an EMBL/GenBank/DDBJ whole genome shotgun (WGS) entry which is preliminary data.</text>
</comment>
<dbReference type="Pfam" id="PF17919">
    <property type="entry name" value="RT_RNaseH_2"/>
    <property type="match status" value="1"/>
</dbReference>
<dbReference type="Gene3D" id="3.30.70.270">
    <property type="match status" value="2"/>
</dbReference>
<dbReference type="GO" id="GO:0004190">
    <property type="term" value="F:aspartic-type endopeptidase activity"/>
    <property type="evidence" value="ECO:0007669"/>
    <property type="project" value="UniProtKB-KW"/>
</dbReference>
<dbReference type="Pfam" id="PF00078">
    <property type="entry name" value="RVT_1"/>
    <property type="match status" value="1"/>
</dbReference>
<evidence type="ECO:0000256" key="5">
    <source>
        <dbReference type="ARBA" id="ARBA00022750"/>
    </source>
</evidence>
<organism evidence="16 17">
    <name type="scientific">Centaurea solstitialis</name>
    <name type="common">yellow star-thistle</name>
    <dbReference type="NCBI Taxonomy" id="347529"/>
    <lineage>
        <taxon>Eukaryota</taxon>
        <taxon>Viridiplantae</taxon>
        <taxon>Streptophyta</taxon>
        <taxon>Embryophyta</taxon>
        <taxon>Tracheophyta</taxon>
        <taxon>Spermatophyta</taxon>
        <taxon>Magnoliopsida</taxon>
        <taxon>eudicotyledons</taxon>
        <taxon>Gunneridae</taxon>
        <taxon>Pentapetalae</taxon>
        <taxon>asterids</taxon>
        <taxon>campanulids</taxon>
        <taxon>Asterales</taxon>
        <taxon>Asteraceae</taxon>
        <taxon>Carduoideae</taxon>
        <taxon>Cardueae</taxon>
        <taxon>Centaureinae</taxon>
        <taxon>Centaurea</taxon>
    </lineage>
</organism>
<dbReference type="CDD" id="cd01647">
    <property type="entry name" value="RT_LTR"/>
    <property type="match status" value="1"/>
</dbReference>
<evidence type="ECO:0000256" key="9">
    <source>
        <dbReference type="ARBA" id="ARBA00023125"/>
    </source>
</evidence>
<dbReference type="Pfam" id="PF08284">
    <property type="entry name" value="RVP_2"/>
    <property type="match status" value="1"/>
</dbReference>
<feature type="region of interest" description="Disordered" evidence="12">
    <location>
        <begin position="1"/>
        <end position="46"/>
    </location>
</feature>
<sequence>MMSEHDSSSKIPTAQTIGDDNSNSEEDVQQDIGNDDEAQLSPHTERLLKIMNDQTRAALQEQRIEFERKLLEVQNPVNAKKLDVEGPKPVNDDVPNPKSDRPSFKTFRSSGATEFSGQSDPVLAMQWVENTEKVFRVVYVREEDKKLEKEFLELKQKSMSVIEYETEFNRMLKFAQRFVPSEKDKINHFVAGLRRNIRDFVTNREISSFTKAVEYARKREHDLSLPDDSDVPEKRTRVEKTFSTPTSKSSRFFTPRRAQSQNTPHTSSRAYTIHHGRCGGDQTFLRCFCCGEVGHVRTQCPQKERACYSCDVLGHRIRECPKNRPEESRGSVQQPRQQLTQATGASTKKEEVPKPRARAFQITAEETINDPDVVTGIFLFNSQPARILFDSGATNSFMSHDYVRYMKSVPFMLPVPFTVDTANGVTLVADRIFRDCSLVLENHDFLVDLIPIDIRGFDVVIGMDWLIKNRAVIIFYERMVQGCTSFMAYVLDATKEVTKMVKDVPIICEYLDVFPNDLPGLPPDRQVEFQIDLVPGASPIAKTPYRLAPAEMKEMMSQELLDKGFIRPSASPWGAPVLFVEKKDGSFRMCIDYRELNKVTIKNKYPLPRIDDLFDQLQGASYFSNIDLRSGYHQLKVSEKDVPKTAFRTRYGHYEFLVMPFGLTNAPAAFMDLMNRVCRPMLDKSVIVFIDDILVYSKSKEEHATHLREILELLRKEHLYAKFSKCEFWLRQVQFLGHVISGDGVSVDSTKIEAIQKWEQPKNASEVRSFLGLAGYYRRFIRDFSKIAVPLTSLTRKDVKFEWTEAQDNTFQTLKDCLTNAPILALPEGNEDFVVYSDASLLGLGCVLMQRGKVIAYASRQLKEYEKKYPTHDLELPAVVFALKLWRHYLYGTKCQLYTNHKSLKYLFNQQTLNMRQQRAMELIKDYDYEILYHPGKANVVADALSRKTYAGLLCYVITHNLVKSNLFDDIRKWQIEALKPENIKAERMVGYVDYLSEDGRGLKVFKTRIWVPRVGGMRDVVLTEAHKSRLSIHPGSTKMYQDLRLDYWWPRMKTDIGRYVEKCTTCLQVKAEHQKLYGSLQPLGVPMWKWEELTMDLVTKLPKTQRQHDSIWVIVDRLTKSALFLPVRESYSMDRWAQLYINEVISRHGVPVKIISDRDSRFTSKFWSAFQRELETHHAFSTAYHPQTDGQSERTIQTLEDMLRACVLDFGGSWDTHLPLVEFSYNNSYHSTIGMAPYEALYGRKCRTPLCWRETGEKILAGPDLIQITHDKIQIIRERMKAAQDRQKSYADRRKRPIEFWVFRIGKRELKYQLKFSESEIAHSPNRRTLLFRIGKLCFPNRKTSL</sequence>
<dbReference type="InterPro" id="IPR000477">
    <property type="entry name" value="RT_dom"/>
</dbReference>
<gene>
    <name evidence="16" type="ORF">OSB04_028114</name>
</gene>
<dbReference type="Gene3D" id="2.40.70.10">
    <property type="entry name" value="Acid Proteases"/>
    <property type="match status" value="1"/>
</dbReference>
<dbReference type="InterPro" id="IPR036875">
    <property type="entry name" value="Znf_CCHC_sf"/>
</dbReference>
<dbReference type="CDD" id="cd09274">
    <property type="entry name" value="RNase_HI_RT_Ty3"/>
    <property type="match status" value="1"/>
</dbReference>
<dbReference type="Gene3D" id="4.10.60.10">
    <property type="entry name" value="Zinc finger, CCHC-type"/>
    <property type="match status" value="1"/>
</dbReference>
<dbReference type="FunFam" id="3.10.20.370:FF:000001">
    <property type="entry name" value="Retrovirus-related Pol polyprotein from transposon 17.6-like protein"/>
    <property type="match status" value="1"/>
</dbReference>
<keyword evidence="1" id="KW-0645">Protease</keyword>
<keyword evidence="6" id="KW-0255">Endonuclease</keyword>
<dbReference type="PROSITE" id="PS50994">
    <property type="entry name" value="INTEGRASE"/>
    <property type="match status" value="1"/>
</dbReference>
<feature type="domain" description="CCHC-type" evidence="13">
    <location>
        <begin position="286"/>
        <end position="302"/>
    </location>
</feature>
<dbReference type="SMART" id="SM00343">
    <property type="entry name" value="ZnF_C2HC"/>
    <property type="match status" value="2"/>
</dbReference>
<dbReference type="SUPFAM" id="SSF53098">
    <property type="entry name" value="Ribonuclease H-like"/>
    <property type="match status" value="1"/>
</dbReference>
<keyword evidence="8" id="KW-0695">RNA-directed DNA polymerase</keyword>
<feature type="compositionally biased region" description="Polar residues" evidence="12">
    <location>
        <begin position="9"/>
        <end position="21"/>
    </location>
</feature>
<dbReference type="EMBL" id="JARYMX010000007">
    <property type="protein sequence ID" value="KAJ9541608.1"/>
    <property type="molecule type" value="Genomic_DNA"/>
</dbReference>
<evidence type="ECO:0000313" key="17">
    <source>
        <dbReference type="Proteomes" id="UP001172457"/>
    </source>
</evidence>
<keyword evidence="10" id="KW-0511">Multifunctional enzyme</keyword>
<evidence type="ECO:0000256" key="11">
    <source>
        <dbReference type="PROSITE-ProRule" id="PRU00047"/>
    </source>
</evidence>
<dbReference type="Pfam" id="PF00098">
    <property type="entry name" value="zf-CCHC"/>
    <property type="match status" value="1"/>
</dbReference>
<dbReference type="InterPro" id="IPR050951">
    <property type="entry name" value="Retrovirus_Pol_polyprotein"/>
</dbReference>
<evidence type="ECO:0000256" key="6">
    <source>
        <dbReference type="ARBA" id="ARBA00022759"/>
    </source>
</evidence>
<feature type="domain" description="Reverse transcriptase" evidence="14">
    <location>
        <begin position="561"/>
        <end position="740"/>
    </location>
</feature>
<evidence type="ECO:0000256" key="10">
    <source>
        <dbReference type="ARBA" id="ARBA00023268"/>
    </source>
</evidence>
<keyword evidence="3" id="KW-0548">Nucleotidyltransferase</keyword>
<dbReference type="PANTHER" id="PTHR37984">
    <property type="entry name" value="PROTEIN CBG26694"/>
    <property type="match status" value="1"/>
</dbReference>
<name>A0AA38SMI4_9ASTR</name>
<evidence type="ECO:0000256" key="3">
    <source>
        <dbReference type="ARBA" id="ARBA00022695"/>
    </source>
</evidence>
<evidence type="ECO:0000256" key="2">
    <source>
        <dbReference type="ARBA" id="ARBA00022679"/>
    </source>
</evidence>
<feature type="compositionally biased region" description="Acidic residues" evidence="12">
    <location>
        <begin position="22"/>
        <end position="38"/>
    </location>
</feature>
<dbReference type="InterPro" id="IPR041577">
    <property type="entry name" value="RT_RNaseH_2"/>
</dbReference>
<keyword evidence="11" id="KW-0862">Zinc</keyword>
<dbReference type="InterPro" id="IPR036397">
    <property type="entry name" value="RNaseH_sf"/>
</dbReference>
<accession>A0AA38SMI4</accession>
<dbReference type="SUPFAM" id="SSF50630">
    <property type="entry name" value="Acid proteases"/>
    <property type="match status" value="1"/>
</dbReference>
<dbReference type="PANTHER" id="PTHR37984:SF5">
    <property type="entry name" value="PROTEIN NYNRIN-LIKE"/>
    <property type="match status" value="1"/>
</dbReference>
<feature type="region of interest" description="Disordered" evidence="12">
    <location>
        <begin position="321"/>
        <end position="354"/>
    </location>
</feature>
<feature type="region of interest" description="Disordered" evidence="12">
    <location>
        <begin position="224"/>
        <end position="267"/>
    </location>
</feature>
<dbReference type="InterPro" id="IPR001878">
    <property type="entry name" value="Znf_CCHC"/>
</dbReference>
<keyword evidence="7" id="KW-0378">Hydrolase</keyword>
<keyword evidence="5" id="KW-0064">Aspartyl protease</keyword>
<dbReference type="GO" id="GO:0004519">
    <property type="term" value="F:endonuclease activity"/>
    <property type="evidence" value="ECO:0007669"/>
    <property type="project" value="UniProtKB-KW"/>
</dbReference>
<dbReference type="SUPFAM" id="SSF57756">
    <property type="entry name" value="Retrovirus zinc finger-like domains"/>
    <property type="match status" value="1"/>
</dbReference>
<keyword evidence="11" id="KW-0863">Zinc-finger</keyword>
<dbReference type="PROSITE" id="PS50158">
    <property type="entry name" value="ZF_CCHC"/>
    <property type="match status" value="2"/>
</dbReference>
<dbReference type="Pfam" id="PF17921">
    <property type="entry name" value="Integrase_H2C2"/>
    <property type="match status" value="1"/>
</dbReference>
<dbReference type="InterPro" id="IPR021109">
    <property type="entry name" value="Peptidase_aspartic_dom_sf"/>
</dbReference>
<dbReference type="Pfam" id="PF03732">
    <property type="entry name" value="Retrotrans_gag"/>
    <property type="match status" value="1"/>
</dbReference>
<keyword evidence="17" id="KW-1185">Reference proteome</keyword>
<feature type="compositionally biased region" description="Basic and acidic residues" evidence="12">
    <location>
        <begin position="231"/>
        <end position="240"/>
    </location>
</feature>
<dbReference type="CDD" id="cd00303">
    <property type="entry name" value="retropepsin_like"/>
    <property type="match status" value="1"/>
</dbReference>
<dbReference type="Gene3D" id="1.10.340.70">
    <property type="match status" value="1"/>
</dbReference>
<evidence type="ECO:0000256" key="12">
    <source>
        <dbReference type="SAM" id="MobiDB-lite"/>
    </source>
</evidence>
<dbReference type="Proteomes" id="UP001172457">
    <property type="component" value="Chromosome 7"/>
</dbReference>
<protein>
    <recommendedName>
        <fullName evidence="18">Reverse transcriptase</fullName>
    </recommendedName>
</protein>
<dbReference type="GO" id="GO:0003677">
    <property type="term" value="F:DNA binding"/>
    <property type="evidence" value="ECO:0007669"/>
    <property type="project" value="UniProtKB-KW"/>
</dbReference>
<dbReference type="GO" id="GO:0015074">
    <property type="term" value="P:DNA integration"/>
    <property type="evidence" value="ECO:0007669"/>
    <property type="project" value="InterPro"/>
</dbReference>
<feature type="domain" description="CCHC-type" evidence="13">
    <location>
        <begin position="307"/>
        <end position="322"/>
    </location>
</feature>
<evidence type="ECO:0000256" key="8">
    <source>
        <dbReference type="ARBA" id="ARBA00022918"/>
    </source>
</evidence>
<dbReference type="InterPro" id="IPR005162">
    <property type="entry name" value="Retrotrans_gag_dom"/>
</dbReference>
<dbReference type="Gene3D" id="3.30.420.10">
    <property type="entry name" value="Ribonuclease H-like superfamily/Ribonuclease H"/>
    <property type="match status" value="1"/>
</dbReference>
<keyword evidence="11" id="KW-0479">Metal-binding</keyword>
<keyword evidence="4" id="KW-0540">Nuclease</keyword>
<evidence type="ECO:0000256" key="1">
    <source>
        <dbReference type="ARBA" id="ARBA00022670"/>
    </source>
</evidence>
<dbReference type="InterPro" id="IPR043502">
    <property type="entry name" value="DNA/RNA_pol_sf"/>
</dbReference>
<dbReference type="GO" id="GO:0003964">
    <property type="term" value="F:RNA-directed DNA polymerase activity"/>
    <property type="evidence" value="ECO:0007669"/>
    <property type="project" value="UniProtKB-KW"/>
</dbReference>
<keyword evidence="9" id="KW-0238">DNA-binding</keyword>
<keyword evidence="2" id="KW-0808">Transferase</keyword>
<dbReference type="GO" id="GO:0008270">
    <property type="term" value="F:zinc ion binding"/>
    <property type="evidence" value="ECO:0007669"/>
    <property type="project" value="UniProtKB-KW"/>
</dbReference>
<evidence type="ECO:0000259" key="14">
    <source>
        <dbReference type="PROSITE" id="PS50878"/>
    </source>
</evidence>
<dbReference type="Gene3D" id="3.10.10.10">
    <property type="entry name" value="HIV Type 1 Reverse Transcriptase, subunit A, domain 1"/>
    <property type="match status" value="1"/>
</dbReference>
<feature type="domain" description="Integrase catalytic" evidence="15">
    <location>
        <begin position="1079"/>
        <end position="1246"/>
    </location>
</feature>
<dbReference type="SUPFAM" id="SSF56672">
    <property type="entry name" value="DNA/RNA polymerases"/>
    <property type="match status" value="1"/>
</dbReference>
<evidence type="ECO:0000259" key="13">
    <source>
        <dbReference type="PROSITE" id="PS50158"/>
    </source>
</evidence>